<accession>A0A3B0ZU16</accession>
<gene>
    <name evidence="8" type="ORF">MNBD_GAMMA16-1582</name>
</gene>
<dbReference type="PANTHER" id="PTHR43166:SF6">
    <property type="entry name" value="PHOSPHONATES IMPORT ATP-BINDING PROTEIN PHNC"/>
    <property type="match status" value="1"/>
</dbReference>
<dbReference type="GO" id="GO:0005524">
    <property type="term" value="F:ATP binding"/>
    <property type="evidence" value="ECO:0007669"/>
    <property type="project" value="UniProtKB-KW"/>
</dbReference>
<proteinExistence type="predicted"/>
<sequence>MIQLNKVSVAYNNGKLIALYPITIEFHRGEFTVLLGTSGAGKTTLLRSINLLNIPTSGEVSVAGVRIDNAQVLRNHRRNTAMIFQQHQLIGRQNALRNVLAGRLGYYSSLRSLLPMREEDRRRALHCLERVGLLEKALERVDCLSGGQQQRVGIARALVQQPKVMLADEPVASLDPARAHEVMSLLQRICAEDGITIVVSLHQVELAKAYAQRIVALAEGRVIFDGRVNEFNADISREIYQRQD</sequence>
<dbReference type="InterPro" id="IPR003439">
    <property type="entry name" value="ABC_transporter-like_ATP-bd"/>
</dbReference>
<evidence type="ECO:0000256" key="6">
    <source>
        <dbReference type="ARBA" id="ARBA00023136"/>
    </source>
</evidence>
<dbReference type="AlphaFoldDB" id="A0A3B0ZU16"/>
<dbReference type="SUPFAM" id="SSF52540">
    <property type="entry name" value="P-loop containing nucleoside triphosphate hydrolases"/>
    <property type="match status" value="1"/>
</dbReference>
<feature type="domain" description="ABC transporter" evidence="7">
    <location>
        <begin position="2"/>
        <end position="244"/>
    </location>
</feature>
<dbReference type="PROSITE" id="PS00211">
    <property type="entry name" value="ABC_TRANSPORTER_1"/>
    <property type="match status" value="1"/>
</dbReference>
<dbReference type="SMART" id="SM00382">
    <property type="entry name" value="AAA"/>
    <property type="match status" value="1"/>
</dbReference>
<keyword evidence="4 8" id="KW-0067">ATP-binding</keyword>
<evidence type="ECO:0000256" key="1">
    <source>
        <dbReference type="ARBA" id="ARBA00022448"/>
    </source>
</evidence>
<dbReference type="InterPro" id="IPR027417">
    <property type="entry name" value="P-loop_NTPase"/>
</dbReference>
<keyword evidence="6" id="KW-0472">Membrane</keyword>
<dbReference type="PANTHER" id="PTHR43166">
    <property type="entry name" value="AMINO ACID IMPORT ATP-BINDING PROTEIN"/>
    <property type="match status" value="1"/>
</dbReference>
<dbReference type="GO" id="GO:0016020">
    <property type="term" value="C:membrane"/>
    <property type="evidence" value="ECO:0007669"/>
    <property type="project" value="InterPro"/>
</dbReference>
<evidence type="ECO:0000313" key="8">
    <source>
        <dbReference type="EMBL" id="VAW84924.1"/>
    </source>
</evidence>
<dbReference type="EMBL" id="UOFO01000055">
    <property type="protein sequence ID" value="VAW84924.1"/>
    <property type="molecule type" value="Genomic_DNA"/>
</dbReference>
<evidence type="ECO:0000259" key="7">
    <source>
        <dbReference type="PROSITE" id="PS50893"/>
    </source>
</evidence>
<organism evidence="8">
    <name type="scientific">hydrothermal vent metagenome</name>
    <dbReference type="NCBI Taxonomy" id="652676"/>
    <lineage>
        <taxon>unclassified sequences</taxon>
        <taxon>metagenomes</taxon>
        <taxon>ecological metagenomes</taxon>
    </lineage>
</organism>
<dbReference type="GO" id="GO:0015416">
    <property type="term" value="F:ABC-type phosphonate transporter activity"/>
    <property type="evidence" value="ECO:0007669"/>
    <property type="project" value="InterPro"/>
</dbReference>
<dbReference type="CDD" id="cd03256">
    <property type="entry name" value="ABC_PhnC_transporter"/>
    <property type="match status" value="1"/>
</dbReference>
<dbReference type="Gene3D" id="3.40.50.300">
    <property type="entry name" value="P-loop containing nucleotide triphosphate hydrolases"/>
    <property type="match status" value="1"/>
</dbReference>
<evidence type="ECO:0000256" key="4">
    <source>
        <dbReference type="ARBA" id="ARBA00022840"/>
    </source>
</evidence>
<keyword evidence="2" id="KW-1003">Cell membrane</keyword>
<dbReference type="InterPro" id="IPR017871">
    <property type="entry name" value="ABC_transporter-like_CS"/>
</dbReference>
<keyword evidence="1" id="KW-0813">Transport</keyword>
<dbReference type="InterPro" id="IPR003593">
    <property type="entry name" value="AAA+_ATPase"/>
</dbReference>
<keyword evidence="3" id="KW-0547">Nucleotide-binding</keyword>
<dbReference type="PROSITE" id="PS50893">
    <property type="entry name" value="ABC_TRANSPORTER_2"/>
    <property type="match status" value="1"/>
</dbReference>
<dbReference type="NCBIfam" id="TIGR02315">
    <property type="entry name" value="ABC_phnC"/>
    <property type="match status" value="1"/>
</dbReference>
<keyword evidence="5" id="KW-1278">Translocase</keyword>
<dbReference type="InterPro" id="IPR012693">
    <property type="entry name" value="ABC_transpr_PhnC"/>
</dbReference>
<dbReference type="Pfam" id="PF00005">
    <property type="entry name" value="ABC_tran"/>
    <property type="match status" value="1"/>
</dbReference>
<dbReference type="InterPro" id="IPR050086">
    <property type="entry name" value="MetN_ABC_transporter-like"/>
</dbReference>
<dbReference type="GO" id="GO:0016887">
    <property type="term" value="F:ATP hydrolysis activity"/>
    <property type="evidence" value="ECO:0007669"/>
    <property type="project" value="InterPro"/>
</dbReference>
<evidence type="ECO:0000256" key="2">
    <source>
        <dbReference type="ARBA" id="ARBA00022475"/>
    </source>
</evidence>
<evidence type="ECO:0000256" key="5">
    <source>
        <dbReference type="ARBA" id="ARBA00022967"/>
    </source>
</evidence>
<evidence type="ECO:0000256" key="3">
    <source>
        <dbReference type="ARBA" id="ARBA00022741"/>
    </source>
</evidence>
<protein>
    <submittedName>
        <fullName evidence="8">Phosphonate ABC transporter ATP-binding protein PtxA (TC 3.A.1.9.1)</fullName>
    </submittedName>
</protein>
<name>A0A3B0ZU16_9ZZZZ</name>
<reference evidence="8" key="1">
    <citation type="submission" date="2018-06" db="EMBL/GenBank/DDBJ databases">
        <authorList>
            <person name="Zhirakovskaya E."/>
        </authorList>
    </citation>
    <scope>NUCLEOTIDE SEQUENCE</scope>
</reference>